<dbReference type="Gene3D" id="3.40.50.300">
    <property type="entry name" value="P-loop containing nucleotide triphosphate hydrolases"/>
    <property type="match status" value="2"/>
</dbReference>
<feature type="compositionally biased region" description="Basic and acidic residues" evidence="3">
    <location>
        <begin position="29"/>
        <end position="50"/>
    </location>
</feature>
<dbReference type="RefSeq" id="XP_056688778.1">
    <property type="nucleotide sequence ID" value="XM_056832800.1"/>
</dbReference>
<keyword evidence="1" id="KW-0227">DNA damage</keyword>
<reference evidence="8" key="2">
    <citation type="submission" date="2025-08" db="UniProtKB">
        <authorList>
            <consortium name="RefSeq"/>
        </authorList>
    </citation>
    <scope>IDENTIFICATION</scope>
    <source>
        <tissue evidence="8">Leaf</tissue>
    </source>
</reference>
<feature type="coiled-coil region" evidence="2">
    <location>
        <begin position="61"/>
        <end position="108"/>
    </location>
</feature>
<evidence type="ECO:0000313" key="8">
    <source>
        <dbReference type="RefSeq" id="XP_056688778.1"/>
    </source>
</evidence>
<accession>A0ABM3QZM2</accession>
<keyword evidence="1" id="KW-0547">Nucleotide-binding</keyword>
<dbReference type="InterPro" id="IPR049163">
    <property type="entry name" value="Pif1-like_2B_dom"/>
</dbReference>
<keyword evidence="7" id="KW-1185">Reference proteome</keyword>
<organism evidence="7 8">
    <name type="scientific">Spinacia oleracea</name>
    <name type="common">Spinach</name>
    <dbReference type="NCBI Taxonomy" id="3562"/>
    <lineage>
        <taxon>Eukaryota</taxon>
        <taxon>Viridiplantae</taxon>
        <taxon>Streptophyta</taxon>
        <taxon>Embryophyta</taxon>
        <taxon>Tracheophyta</taxon>
        <taxon>Spermatophyta</taxon>
        <taxon>Magnoliopsida</taxon>
        <taxon>eudicotyledons</taxon>
        <taxon>Gunneridae</taxon>
        <taxon>Pentapetalae</taxon>
        <taxon>Caryophyllales</taxon>
        <taxon>Chenopodiaceae</taxon>
        <taxon>Chenopodioideae</taxon>
        <taxon>Anserineae</taxon>
        <taxon>Spinacia</taxon>
    </lineage>
</organism>
<dbReference type="InterPro" id="IPR025476">
    <property type="entry name" value="Helitron_helicase-like"/>
</dbReference>
<dbReference type="InterPro" id="IPR027417">
    <property type="entry name" value="P-loop_NTPase"/>
</dbReference>
<keyword evidence="1" id="KW-0234">DNA repair</keyword>
<dbReference type="GeneID" id="130463614"/>
<comment type="cofactor">
    <cofactor evidence="1">
        <name>Mg(2+)</name>
        <dbReference type="ChEBI" id="CHEBI:18420"/>
    </cofactor>
</comment>
<dbReference type="PANTHER" id="PTHR10492">
    <property type="match status" value="1"/>
</dbReference>
<feature type="domain" description="Helitron helicase-like" evidence="5">
    <location>
        <begin position="426"/>
        <end position="609"/>
    </location>
</feature>
<proteinExistence type="inferred from homology"/>
<dbReference type="CDD" id="cd18809">
    <property type="entry name" value="SF1_C_RecD"/>
    <property type="match status" value="1"/>
</dbReference>
<feature type="compositionally biased region" description="Basic and acidic residues" evidence="3">
    <location>
        <begin position="1"/>
        <end position="13"/>
    </location>
</feature>
<evidence type="ECO:0000256" key="2">
    <source>
        <dbReference type="SAM" id="Coils"/>
    </source>
</evidence>
<dbReference type="SUPFAM" id="SSF52540">
    <property type="entry name" value="P-loop containing nucleoside triphosphate hydrolases"/>
    <property type="match status" value="2"/>
</dbReference>
<feature type="region of interest" description="Disordered" evidence="3">
    <location>
        <begin position="1"/>
        <end position="52"/>
    </location>
</feature>
<keyword evidence="1" id="KW-0347">Helicase</keyword>
<evidence type="ECO:0000259" key="4">
    <source>
        <dbReference type="Pfam" id="PF05970"/>
    </source>
</evidence>
<gene>
    <name evidence="8" type="primary">LOC130463614</name>
</gene>
<dbReference type="InterPro" id="IPR010285">
    <property type="entry name" value="DNA_helicase_pif1-like_DEAD"/>
</dbReference>
<name>A0ABM3QZM2_SPIOL</name>
<evidence type="ECO:0000256" key="3">
    <source>
        <dbReference type="SAM" id="MobiDB-lite"/>
    </source>
</evidence>
<keyword evidence="1" id="KW-0233">DNA recombination</keyword>
<evidence type="ECO:0000259" key="5">
    <source>
        <dbReference type="Pfam" id="PF14214"/>
    </source>
</evidence>
<keyword evidence="2" id="KW-0175">Coiled coil</keyword>
<feature type="domain" description="DNA helicase Pif1-like DEAD-box helicase" evidence="4">
    <location>
        <begin position="1071"/>
        <end position="1293"/>
    </location>
</feature>
<reference evidence="7" key="1">
    <citation type="journal article" date="2021" name="Nat. Commun.">
        <title>Genomic analyses provide insights into spinach domestication and the genetic basis of agronomic traits.</title>
        <authorList>
            <person name="Cai X."/>
            <person name="Sun X."/>
            <person name="Xu C."/>
            <person name="Sun H."/>
            <person name="Wang X."/>
            <person name="Ge C."/>
            <person name="Zhang Z."/>
            <person name="Wang Q."/>
            <person name="Fei Z."/>
            <person name="Jiao C."/>
            <person name="Wang Q."/>
        </authorList>
    </citation>
    <scope>NUCLEOTIDE SEQUENCE [LARGE SCALE GENOMIC DNA]</scope>
    <source>
        <strain evidence="7">cv. Varoflay</strain>
    </source>
</reference>
<keyword evidence="1" id="KW-0067">ATP-binding</keyword>
<evidence type="ECO:0000313" key="7">
    <source>
        <dbReference type="Proteomes" id="UP000813463"/>
    </source>
</evidence>
<evidence type="ECO:0000259" key="6">
    <source>
        <dbReference type="Pfam" id="PF21530"/>
    </source>
</evidence>
<evidence type="ECO:0000256" key="1">
    <source>
        <dbReference type="RuleBase" id="RU363044"/>
    </source>
</evidence>
<dbReference type="Pfam" id="PF21530">
    <property type="entry name" value="Pif1_2B_dom"/>
    <property type="match status" value="1"/>
</dbReference>
<dbReference type="Pfam" id="PF05970">
    <property type="entry name" value="PIF1"/>
    <property type="match status" value="1"/>
</dbReference>
<sequence>MNEDSSEKALQRERRQRRRMIINGKRQQQRHEPIPEITREVHSSEKGLQRERRKRRRIIINEEIIREVHSSEKDLQRERRKRRRTIINEEIIREVHSSEKDLQRERRKRRRIIINEKRQRRRIESISGTETDNKYKDLGPPEYECPYCSALMWYEERVKTASKKNRTVFNMCCREGKVKLPKLKEPPEPLAKLLDYIGGRAAAIFRQLIRMYNACFAFTSMGAKLDASVNSTPGPYVFRVSGQNHHLIGSLLPVDDNQPAFAQLYVYDSANEISMRERAICKHEKSPELDSDLVSELKTMLDKVNPLARTFRKAQERIQQSTKTTWSIRLLGTRDKKNKAYNAPTSSEVAAPIVGDIGHNTYGRDVIIEHKSEGLQRISELHPSFMALQYPLLFPYGEDSYHLGIVYSNEKGSGRAKRECVTMREYYAYRLQTRKTEAQTLIRGGRLLQQFIVDCYCAIEEERFSFIRHNQPQLRCEIYNNLRDAMVNGDTTGAAVGKRIVLPASFTGGPRYMYQNYQDAMAICRWYGSPHLFITFTANPKWPEVESMLSNIEGQKPEDRPDIMARVFKLKLKQLMKVLKEDHYFGVDVADVATVEFQKRGLPHAHILLWLEGKGLQLTPEYIDSIIHAEIPDKESNPELYAAVSRYMVHGPCGSANPKCPCMIDKKCSKNFPKNFNQETTIDSNGHPKYRRREDGRIIKKGDHLMDNRSIVPYNPGLLMMFDAHINVEWCNTARAIKYLFKYICKGPDRTTMIITDDQADEIKSYLDCRYISACEAAWRIFEFEIQERSPAVIRLPVHLEGEQAVVIRDSENLSMVVNKSDVNETMLTEWMKTNAIDENARTLTYAEFPTKYVWTDIEQVDELGNKKKKKSWAAREQRKAIGRIAYVHPTSGERYYLRLLLNIVRGSLSFQQIRTVVGHLHPTYKEACYVLGLLNNDKEWRDALQEASQWAMPYQLRELFVTLLLFCEVTDVKTLWECSFKDLSEDIERKKRRLFKHPELILSEDQIRTYTLLEIDRILVKFGKSLADFKEMPQPDLTGVESMDNRLIAEERLYDIKQLQEDWSTRIRSLNKEQLDVYDRVVQAVEKDTGEIFFLYGHGGTGKTFLYCTISARLRADRKIVLNVASSGIAALLLPGGRTAHSRFEIPIDLLENSTCNIKRKTQLAELLQHTSLIIWDEAPMDHRFTFEALDRTMRDIVGYKKPEAGTKLFGGKVVLLGGDFRQVLPIVPKGGRQDIVQASINRSHIWNSCNVFVLKQSMRVQEGEAETENYKKNKRFNEWLLEMGDGRLEVRSEDHEAEGTWIEIPDEYIGDVDISDLHGIVDTIYPNFEQKRCQEQYLREMAILTPLNDTADTINEYMMGLLPMEEKTYKSCDEVCLSSTDGEQQFTAYPTEYLNSLKLSGLPHHELKLKVGMPVMLLRNINPPQGLCNGTRLIITHLGKFVIEGRIITGSKQGNKYLIPRIVMTSTDTKIPFILKRRPYPLKPCYAMTINKSQGQSLSHVGVYLPKPVFSHGQLYVAASRTTSPEGLKFFIDDSFQKYKRHTKNIVYKEVFTNLPSMFKENN</sequence>
<dbReference type="EC" id="5.6.2.3" evidence="1"/>
<feature type="domain" description="DNA helicase Pif1-like 2B" evidence="6">
    <location>
        <begin position="1394"/>
        <end position="1440"/>
    </location>
</feature>
<dbReference type="PANTHER" id="PTHR10492:SF93">
    <property type="entry name" value="ATP-DEPENDENT DNA HELICASE"/>
    <property type="match status" value="1"/>
</dbReference>
<comment type="similarity">
    <text evidence="1">Belongs to the helicase family.</text>
</comment>
<dbReference type="Proteomes" id="UP000813463">
    <property type="component" value="Chromosome 6"/>
</dbReference>
<comment type="catalytic activity">
    <reaction evidence="1">
        <text>ATP + H2O = ADP + phosphate + H(+)</text>
        <dbReference type="Rhea" id="RHEA:13065"/>
        <dbReference type="ChEBI" id="CHEBI:15377"/>
        <dbReference type="ChEBI" id="CHEBI:15378"/>
        <dbReference type="ChEBI" id="CHEBI:30616"/>
        <dbReference type="ChEBI" id="CHEBI:43474"/>
        <dbReference type="ChEBI" id="CHEBI:456216"/>
        <dbReference type="EC" id="5.6.2.3"/>
    </reaction>
</comment>
<dbReference type="Pfam" id="PF14214">
    <property type="entry name" value="Helitron_like_N"/>
    <property type="match status" value="1"/>
</dbReference>
<protein>
    <recommendedName>
        <fullName evidence="1">ATP-dependent DNA helicase</fullName>
        <ecNumber evidence="1">5.6.2.3</ecNumber>
    </recommendedName>
</protein>
<keyword evidence="1" id="KW-0378">Hydrolase</keyword>